<dbReference type="RefSeq" id="WP_136065716.1">
    <property type="nucleotide sequence ID" value="NZ_CAAHFH010000003.1"/>
</dbReference>
<dbReference type="Pfam" id="PF00381">
    <property type="entry name" value="PTS-HPr"/>
    <property type="match status" value="1"/>
</dbReference>
<protein>
    <submittedName>
        <fullName evidence="6">Phosphocarrier protein HPr</fullName>
    </submittedName>
</protein>
<sequence>MAETEMVKKFKVLNEYGIHARPAALLVKAAGKYECDIFIEKDGNKVSCKSIMGLMTIEGYPGSIMTVSTSGADAAEAMAEIEELFVNKFYED</sequence>
<evidence type="ECO:0000313" key="7">
    <source>
        <dbReference type="Proteomes" id="UP000346198"/>
    </source>
</evidence>
<dbReference type="PANTHER" id="PTHR33705:SF2">
    <property type="entry name" value="PHOSPHOCARRIER PROTEIN NPR"/>
    <property type="match status" value="1"/>
</dbReference>
<dbReference type="PRINTS" id="PR00107">
    <property type="entry name" value="PHOSPHOCPHPR"/>
</dbReference>
<evidence type="ECO:0000256" key="4">
    <source>
        <dbReference type="ARBA" id="ARBA00022683"/>
    </source>
</evidence>
<reference evidence="6 7" key="1">
    <citation type="submission" date="2019-04" db="EMBL/GenBank/DDBJ databases">
        <authorList>
            <person name="Van Vliet M D."/>
        </authorList>
    </citation>
    <scope>NUCLEOTIDE SEQUENCE [LARGE SCALE GENOMIC DNA]</scope>
    <source>
        <strain evidence="6 7">F21</strain>
    </source>
</reference>
<dbReference type="InterPro" id="IPR050399">
    <property type="entry name" value="HPr"/>
</dbReference>
<dbReference type="AlphaFoldDB" id="A0A6C2UVI4"/>
<evidence type="ECO:0000259" key="5">
    <source>
        <dbReference type="PROSITE" id="PS51350"/>
    </source>
</evidence>
<dbReference type="PROSITE" id="PS00369">
    <property type="entry name" value="PTS_HPR_HIS"/>
    <property type="match status" value="1"/>
</dbReference>
<dbReference type="PANTHER" id="PTHR33705">
    <property type="entry name" value="PHOSPHOCARRIER PROTEIN HPR"/>
    <property type="match status" value="1"/>
</dbReference>
<dbReference type="GO" id="GO:0009401">
    <property type="term" value="P:phosphoenolpyruvate-dependent sugar phosphotransferase system"/>
    <property type="evidence" value="ECO:0007669"/>
    <property type="project" value="UniProtKB-KW"/>
</dbReference>
<dbReference type="InterPro" id="IPR000032">
    <property type="entry name" value="HPr-like"/>
</dbReference>
<evidence type="ECO:0000256" key="1">
    <source>
        <dbReference type="ARBA" id="ARBA00004496"/>
    </source>
</evidence>
<keyword evidence="3" id="KW-0963">Cytoplasm</keyword>
<dbReference type="SUPFAM" id="SSF55594">
    <property type="entry name" value="HPr-like"/>
    <property type="match status" value="1"/>
</dbReference>
<accession>A0A6C2UVI4</accession>
<keyword evidence="4" id="KW-0598">Phosphotransferase system</keyword>
<dbReference type="NCBIfam" id="TIGR01003">
    <property type="entry name" value="PTS_HPr_family"/>
    <property type="match status" value="1"/>
</dbReference>
<proteinExistence type="inferred from homology"/>
<gene>
    <name evidence="6" type="primary">ptsH_2</name>
    <name evidence="6" type="ORF">SCARR_05518</name>
</gene>
<comment type="similarity">
    <text evidence="2">Belongs to the HPr family.</text>
</comment>
<dbReference type="PROSITE" id="PS51350">
    <property type="entry name" value="PTS_HPR_DOM"/>
    <property type="match status" value="1"/>
</dbReference>
<dbReference type="Proteomes" id="UP000346198">
    <property type="component" value="Unassembled WGS sequence"/>
</dbReference>
<evidence type="ECO:0000313" key="6">
    <source>
        <dbReference type="EMBL" id="VGO23411.1"/>
    </source>
</evidence>
<dbReference type="CDD" id="cd00367">
    <property type="entry name" value="PTS-HPr_like"/>
    <property type="match status" value="1"/>
</dbReference>
<dbReference type="InterPro" id="IPR001020">
    <property type="entry name" value="PTS_HPr_His_P_site"/>
</dbReference>
<feature type="domain" description="HPr" evidence="5">
    <location>
        <begin position="5"/>
        <end position="92"/>
    </location>
</feature>
<dbReference type="InterPro" id="IPR035895">
    <property type="entry name" value="HPr-like_sf"/>
</dbReference>
<dbReference type="Gene3D" id="3.30.1340.10">
    <property type="entry name" value="HPr-like"/>
    <property type="match status" value="1"/>
</dbReference>
<comment type="subcellular location">
    <subcellularLocation>
        <location evidence="1">Cytoplasm</location>
    </subcellularLocation>
</comment>
<dbReference type="EMBL" id="CAAHFH010000003">
    <property type="protein sequence ID" value="VGO23411.1"/>
    <property type="molecule type" value="Genomic_DNA"/>
</dbReference>
<dbReference type="GO" id="GO:0005737">
    <property type="term" value="C:cytoplasm"/>
    <property type="evidence" value="ECO:0007669"/>
    <property type="project" value="UniProtKB-SubCell"/>
</dbReference>
<organism evidence="6 7">
    <name type="scientific">Pontiella sulfatireligans</name>
    <dbReference type="NCBI Taxonomy" id="2750658"/>
    <lineage>
        <taxon>Bacteria</taxon>
        <taxon>Pseudomonadati</taxon>
        <taxon>Kiritimatiellota</taxon>
        <taxon>Kiritimatiellia</taxon>
        <taxon>Kiritimatiellales</taxon>
        <taxon>Pontiellaceae</taxon>
        <taxon>Pontiella</taxon>
    </lineage>
</organism>
<keyword evidence="7" id="KW-1185">Reference proteome</keyword>
<evidence type="ECO:0000256" key="3">
    <source>
        <dbReference type="ARBA" id="ARBA00022490"/>
    </source>
</evidence>
<evidence type="ECO:0000256" key="2">
    <source>
        <dbReference type="ARBA" id="ARBA00010736"/>
    </source>
</evidence>
<name>A0A6C2UVI4_9BACT</name>